<gene>
    <name evidence="3" type="ordered locus">CPS_2433</name>
</gene>
<proteinExistence type="predicted"/>
<sequence>MFNSIHQLRGLLLITLLCFITACGSDSGSSAPSVSVYVTNIDLNATDTSFAVGVSQLVEGEATFSDSETRSASSTSSTWSSDDESIATVDYFGVVTGVGEGTTTINALYNGAQNAEGEFVTGIIDITITPAEVVEIQLYSEVNTVVLGVDVQYQVFATYSDETNDELDSNDIVWASSNPTVAEIDGLTGIAETLSAEETTISVNFQGLQSSSLLTVTNATLVSLTVSPEIPGETSVPAGYTFNFTAEGTYSDDSTGPMTDKVTWLAVNHTFLEAIEPKGTFRGLSSGNAGVRATFGTIIGEIPVTVTSEILLSVDIEPDQDSFPIGLRSQLTARGYFSSSINKVITDEDNINWESDNTDFATVDPDGMLTAVGLGKVNITLSYTDAEGEFFSDIQQFTISDAELVTATITTVPNDLYLVPGQTHQYIAIGEYTDRSKHILNNQEDIFWSISDLLDNSDSDSAASIHPQTGLITNQFYNGLKKTEQVFVNVTVGGLGGEHDPAYANLGAVQVLSSDNLSFTGTFLEFDVEQLQLTITSEEVNIEDGMSGPDNQSFIMLTYDEAESVCQELVYNKHTNYRLPTSTELTKLWNDKTADPAVDYEFYTKYNWSVGENYWTSTTEDSGTTYKVIDLGMGVVQSSSSVTDYNYVSCVRSPVSP</sequence>
<evidence type="ECO:0000313" key="4">
    <source>
        <dbReference type="Proteomes" id="UP000000547"/>
    </source>
</evidence>
<evidence type="ECO:0000256" key="1">
    <source>
        <dbReference type="SAM" id="SignalP"/>
    </source>
</evidence>
<dbReference type="RefSeq" id="WP_011043243.1">
    <property type="nucleotide sequence ID" value="NC_003910.7"/>
</dbReference>
<dbReference type="HOGENOM" id="CLU_417217_0_0_6"/>
<evidence type="ECO:0000259" key="2">
    <source>
        <dbReference type="SMART" id="SM00635"/>
    </source>
</evidence>
<dbReference type="InterPro" id="IPR003343">
    <property type="entry name" value="Big_2"/>
</dbReference>
<dbReference type="Gene3D" id="2.60.40.1080">
    <property type="match status" value="4"/>
</dbReference>
<dbReference type="SMART" id="SM00635">
    <property type="entry name" value="BID_2"/>
    <property type="match status" value="4"/>
</dbReference>
<dbReference type="InterPro" id="IPR011460">
    <property type="entry name" value="Lcl_C"/>
</dbReference>
<feature type="domain" description="BIG2" evidence="2">
    <location>
        <begin position="37"/>
        <end position="119"/>
    </location>
</feature>
<feature type="signal peptide" evidence="1">
    <location>
        <begin position="1"/>
        <end position="22"/>
    </location>
</feature>
<feature type="domain" description="BIG2" evidence="2">
    <location>
        <begin position="220"/>
        <end position="305"/>
    </location>
</feature>
<feature type="chain" id="PRO_5004233823" evidence="1">
    <location>
        <begin position="23"/>
        <end position="657"/>
    </location>
</feature>
<dbReference type="Proteomes" id="UP000000547">
    <property type="component" value="Chromosome"/>
</dbReference>
<protein>
    <submittedName>
        <fullName evidence="3">Putative surface protein</fullName>
    </submittedName>
</protein>
<dbReference type="KEGG" id="cps:CPS_2433"/>
<feature type="domain" description="BIG2" evidence="2">
    <location>
        <begin position="310"/>
        <end position="392"/>
    </location>
</feature>
<reference evidence="3" key="1">
    <citation type="journal article" date="2005" name="Proc. Natl. Acad. Sci. U.S.A.">
        <title>The psychrophilic lifestyle as revealed by the genome sequence of Colwellia psychrerythraea 34H through genomic and proteomic analyses.</title>
        <authorList>
            <person name="Methe B.A."/>
            <person name="Nelson K.E."/>
            <person name="Deming J.W."/>
            <person name="Momen B."/>
            <person name="Melamud E."/>
            <person name="Zhang X."/>
            <person name="Moult J."/>
            <person name="Madupu R."/>
            <person name="Nelson W.C."/>
            <person name="Dodson R.J."/>
            <person name="Brinkac L.M."/>
            <person name="Daugherty S.C."/>
            <person name="Durkin A.S."/>
            <person name="DeBoy R.T."/>
            <person name="Kolonay J.F."/>
            <person name="Sullivan S.A."/>
            <person name="Zhou L."/>
            <person name="Davidsen T.M."/>
            <person name="Wu M."/>
            <person name="Huston A.L."/>
            <person name="Lewis M."/>
            <person name="Weaver B."/>
            <person name="Weidman J.F."/>
            <person name="Khouri H."/>
            <person name="Utterback T.R."/>
            <person name="Feldblyum T.V."/>
            <person name="Fraser C.M."/>
        </authorList>
    </citation>
    <scope>NUCLEOTIDE SEQUENCE [LARGE SCALE GENOMIC DNA]</scope>
    <source>
        <strain evidence="3">34H</strain>
    </source>
</reference>
<name>Q481W9_COLP3</name>
<dbReference type="SUPFAM" id="SSF49373">
    <property type="entry name" value="Invasin/intimin cell-adhesion fragments"/>
    <property type="match status" value="2"/>
</dbReference>
<dbReference type="InterPro" id="IPR008964">
    <property type="entry name" value="Invasin/intimin_cell_adhesion"/>
</dbReference>
<dbReference type="STRING" id="167879.CPS_2433"/>
<evidence type="ECO:0000313" key="3">
    <source>
        <dbReference type="EMBL" id="AAZ25877.1"/>
    </source>
</evidence>
<dbReference type="AlphaFoldDB" id="Q481W9"/>
<dbReference type="Pfam" id="PF02368">
    <property type="entry name" value="Big_2"/>
    <property type="match status" value="2"/>
</dbReference>
<dbReference type="Pfam" id="PF07603">
    <property type="entry name" value="Lcl_C"/>
    <property type="match status" value="1"/>
</dbReference>
<accession>Q481W9</accession>
<keyword evidence="1" id="KW-0732">Signal</keyword>
<dbReference type="EMBL" id="CP000083">
    <property type="protein sequence ID" value="AAZ25877.1"/>
    <property type="molecule type" value="Genomic_DNA"/>
</dbReference>
<organism evidence="3 4">
    <name type="scientific">Colwellia psychrerythraea (strain 34H / ATCC BAA-681)</name>
    <name type="common">Vibrio psychroerythus</name>
    <dbReference type="NCBI Taxonomy" id="167879"/>
    <lineage>
        <taxon>Bacteria</taxon>
        <taxon>Pseudomonadati</taxon>
        <taxon>Pseudomonadota</taxon>
        <taxon>Gammaproteobacteria</taxon>
        <taxon>Alteromonadales</taxon>
        <taxon>Colwelliaceae</taxon>
        <taxon>Colwellia</taxon>
    </lineage>
</organism>
<feature type="domain" description="BIG2" evidence="2">
    <location>
        <begin position="132"/>
        <end position="215"/>
    </location>
</feature>